<name>A0A1N7E8S7_9EURY</name>
<dbReference type="EMBL" id="FTNR01000003">
    <property type="protein sequence ID" value="SIR84416.1"/>
    <property type="molecule type" value="Genomic_DNA"/>
</dbReference>
<protein>
    <recommendedName>
        <fullName evidence="3">Zinc-ribbon domain-containing protein</fullName>
    </recommendedName>
</protein>
<dbReference type="Proteomes" id="UP000185936">
    <property type="component" value="Unassembled WGS sequence"/>
</dbReference>
<dbReference type="AlphaFoldDB" id="A0A1N7E8S7"/>
<gene>
    <name evidence="1" type="ORF">SAMN05421752_103302</name>
</gene>
<evidence type="ECO:0000313" key="2">
    <source>
        <dbReference type="Proteomes" id="UP000185936"/>
    </source>
</evidence>
<proteinExistence type="predicted"/>
<organism evidence="1 2">
    <name type="scientific">Natronorubrum thiooxidans</name>
    <dbReference type="NCBI Taxonomy" id="308853"/>
    <lineage>
        <taxon>Archaea</taxon>
        <taxon>Methanobacteriati</taxon>
        <taxon>Methanobacteriota</taxon>
        <taxon>Stenosarchaea group</taxon>
        <taxon>Halobacteria</taxon>
        <taxon>Halobacteriales</taxon>
        <taxon>Natrialbaceae</taxon>
        <taxon>Natronorubrum</taxon>
    </lineage>
</organism>
<keyword evidence="2" id="KW-1185">Reference proteome</keyword>
<evidence type="ECO:0008006" key="3">
    <source>
        <dbReference type="Google" id="ProtNLM"/>
    </source>
</evidence>
<evidence type="ECO:0000313" key="1">
    <source>
        <dbReference type="EMBL" id="SIR84416.1"/>
    </source>
</evidence>
<accession>A0A1N7E8S7</accession>
<reference evidence="2" key="1">
    <citation type="submission" date="2017-01" db="EMBL/GenBank/DDBJ databases">
        <authorList>
            <person name="Varghese N."/>
            <person name="Submissions S."/>
        </authorList>
    </citation>
    <scope>NUCLEOTIDE SEQUENCE [LARGE SCALE GENOMIC DNA]</scope>
    <source>
        <strain evidence="2">type strain: HArc-</strain>
    </source>
</reference>
<dbReference type="OrthoDB" id="295069at2157"/>
<sequence>MQRQHRSTQESTPSRLRTALTAVLIRDGGQTRIVECRHCGTTLEATDTNCPICGCEEIASYRIG</sequence>